<sequence>MTRADETSKALPGGPSTDAYELDEQVGFILRKANQRHLAIFAARIGDLTPPQFAALAKLYSVGATSQNQLGQLVAMDAATIKGVIDRLKARGLVTLEPHESDRRRLMVSLSPEGQETVEALLPEALEVTEETLAPLTPRETATFLRLLTKLAEG</sequence>
<evidence type="ECO:0000259" key="1">
    <source>
        <dbReference type="PROSITE" id="PS50995"/>
    </source>
</evidence>
<feature type="domain" description="HTH marR-type" evidence="1">
    <location>
        <begin position="23"/>
        <end position="153"/>
    </location>
</feature>
<reference evidence="2 3" key="1">
    <citation type="journal article" date="2012" name="J. Bacteriol.">
        <title>Genome Sequence of Nitratireductor indicus Type Strain C115.</title>
        <authorList>
            <person name="Lai Q."/>
            <person name="Li G."/>
            <person name="Yu Z."/>
            <person name="Shao Z."/>
        </authorList>
    </citation>
    <scope>NUCLEOTIDE SEQUENCE [LARGE SCALE GENOMIC DNA]</scope>
    <source>
        <strain evidence="2 3">C115</strain>
    </source>
</reference>
<dbReference type="PATRIC" id="fig|1231190.3.peg.4319"/>
<evidence type="ECO:0000313" key="2">
    <source>
        <dbReference type="EMBL" id="EKF40397.1"/>
    </source>
</evidence>
<dbReference type="GO" id="GO:0006950">
    <property type="term" value="P:response to stress"/>
    <property type="evidence" value="ECO:0007669"/>
    <property type="project" value="TreeGrafter"/>
</dbReference>
<dbReference type="RefSeq" id="WP_009452404.1">
    <property type="nucleotide sequence ID" value="NZ_AMSI01000018.1"/>
</dbReference>
<keyword evidence="3" id="KW-1185">Reference proteome</keyword>
<dbReference type="PROSITE" id="PS50995">
    <property type="entry name" value="HTH_MARR_2"/>
    <property type="match status" value="1"/>
</dbReference>
<proteinExistence type="predicted"/>
<dbReference type="Proteomes" id="UP000007374">
    <property type="component" value="Unassembled WGS sequence"/>
</dbReference>
<dbReference type="Gene3D" id="1.10.10.10">
    <property type="entry name" value="Winged helix-like DNA-binding domain superfamily/Winged helix DNA-binding domain"/>
    <property type="match status" value="1"/>
</dbReference>
<dbReference type="InterPro" id="IPR039422">
    <property type="entry name" value="MarR/SlyA-like"/>
</dbReference>
<dbReference type="SUPFAM" id="SSF46785">
    <property type="entry name" value="Winged helix' DNA-binding domain"/>
    <property type="match status" value="1"/>
</dbReference>
<dbReference type="PRINTS" id="PR00598">
    <property type="entry name" value="HTHMARR"/>
</dbReference>
<dbReference type="InterPro" id="IPR036390">
    <property type="entry name" value="WH_DNA-bd_sf"/>
</dbReference>
<gene>
    <name evidence="2" type="ORF">NA8A_20902</name>
</gene>
<dbReference type="GO" id="GO:0003700">
    <property type="term" value="F:DNA-binding transcription factor activity"/>
    <property type="evidence" value="ECO:0007669"/>
    <property type="project" value="InterPro"/>
</dbReference>
<dbReference type="InterPro" id="IPR036388">
    <property type="entry name" value="WH-like_DNA-bd_sf"/>
</dbReference>
<dbReference type="STRING" id="721133.SAMN05216176_11481"/>
<organism evidence="2 3">
    <name type="scientific">Nitratireductor indicus C115</name>
    <dbReference type="NCBI Taxonomy" id="1231190"/>
    <lineage>
        <taxon>Bacteria</taxon>
        <taxon>Pseudomonadati</taxon>
        <taxon>Pseudomonadota</taxon>
        <taxon>Alphaproteobacteria</taxon>
        <taxon>Hyphomicrobiales</taxon>
        <taxon>Phyllobacteriaceae</taxon>
        <taxon>Nitratireductor</taxon>
    </lineage>
</organism>
<dbReference type="SMART" id="SM00347">
    <property type="entry name" value="HTH_MARR"/>
    <property type="match status" value="1"/>
</dbReference>
<dbReference type="eggNOG" id="COG1846">
    <property type="taxonomic scope" value="Bacteria"/>
</dbReference>
<dbReference type="OrthoDB" id="9814496at2"/>
<dbReference type="EMBL" id="AMSI01000018">
    <property type="protein sequence ID" value="EKF40397.1"/>
    <property type="molecule type" value="Genomic_DNA"/>
</dbReference>
<dbReference type="AlphaFoldDB" id="K2PGW6"/>
<dbReference type="Pfam" id="PF01047">
    <property type="entry name" value="MarR"/>
    <property type="match status" value="1"/>
</dbReference>
<comment type="caution">
    <text evidence="2">The sequence shown here is derived from an EMBL/GenBank/DDBJ whole genome shotgun (WGS) entry which is preliminary data.</text>
</comment>
<protein>
    <submittedName>
        <fullName evidence="2">MarR family transcriptional regulator</fullName>
    </submittedName>
</protein>
<name>K2PGW6_9HYPH</name>
<evidence type="ECO:0000313" key="3">
    <source>
        <dbReference type="Proteomes" id="UP000007374"/>
    </source>
</evidence>
<dbReference type="PANTHER" id="PTHR33164">
    <property type="entry name" value="TRANSCRIPTIONAL REGULATOR, MARR FAMILY"/>
    <property type="match status" value="1"/>
</dbReference>
<dbReference type="InterPro" id="IPR000835">
    <property type="entry name" value="HTH_MarR-typ"/>
</dbReference>
<dbReference type="PANTHER" id="PTHR33164:SF95">
    <property type="entry name" value="TRANSCRIPTIONAL REGULATOR"/>
    <property type="match status" value="1"/>
</dbReference>
<accession>K2PGW6</accession>